<dbReference type="AlphaFoldDB" id="D8LB59"/>
<feature type="transmembrane region" description="Helical" evidence="5">
    <location>
        <begin position="336"/>
        <end position="359"/>
    </location>
</feature>
<evidence type="ECO:0000256" key="1">
    <source>
        <dbReference type="ARBA" id="ARBA00004141"/>
    </source>
</evidence>
<sequence>MGFFFYLANFGTSCYGQAATTTVLRSFPASDRGKVAGAIKSIFGLSSAVLSVLYAGLFGSVGVGRFLLFLSIGVPLVGTISSVPINVVPPKHLSYATERVQGVDPRMKPFYTWLGSVTAFLILAATPALLPFTLPVPWTGLALLLLVSTVAAVPFFYGSLYIRGSPLMLSRGPSMDSDGGMEREERRGSDLAPCEFRLEDDLFGREHHPLLGGPDNGNETHAGLGRVTDSGYGYTWKECLQDGGWWALYVGFFCGAGSGLVVINNVASIASSLGMVSSDLLVSLIGISNALGRLSAGWISDRVVAAGLPRSLLLSAMLLTTCGVDFLLAAGIRSFLYPLCVAAGCCYGSMFSLVLALTADIFGPEHVGTNYGLLDLGPAVGSFVFATGVVALFYDNVDNEGASSDDCVGPQCFGGTFFVTGLSCLCACVVVYVVLVRTDFNNRSRRAEL</sequence>
<dbReference type="PANTHER" id="PTHR21576:SF158">
    <property type="entry name" value="RIBOSOMAL RNA-PROCESSING PROTEIN 12-LIKE CONSERVED DOMAIN-CONTAINING PROTEIN"/>
    <property type="match status" value="1"/>
</dbReference>
<evidence type="ECO:0000313" key="9">
    <source>
        <dbReference type="Proteomes" id="UP000002630"/>
    </source>
</evidence>
<evidence type="ECO:0000256" key="3">
    <source>
        <dbReference type="ARBA" id="ARBA00022989"/>
    </source>
</evidence>
<reference evidence="8 9" key="1">
    <citation type="journal article" date="2010" name="Nature">
        <title>The Ectocarpus genome and the independent evolution of multicellularity in brown algae.</title>
        <authorList>
            <person name="Cock J.M."/>
            <person name="Sterck L."/>
            <person name="Rouze P."/>
            <person name="Scornet D."/>
            <person name="Allen A.E."/>
            <person name="Amoutzias G."/>
            <person name="Anthouard V."/>
            <person name="Artiguenave F."/>
            <person name="Aury J.M."/>
            <person name="Badger J.H."/>
            <person name="Beszteri B."/>
            <person name="Billiau K."/>
            <person name="Bonnet E."/>
            <person name="Bothwell J.H."/>
            <person name="Bowler C."/>
            <person name="Boyen C."/>
            <person name="Brownlee C."/>
            <person name="Carrano C.J."/>
            <person name="Charrier B."/>
            <person name="Cho G.Y."/>
            <person name="Coelho S.M."/>
            <person name="Collen J."/>
            <person name="Corre E."/>
            <person name="Da Silva C."/>
            <person name="Delage L."/>
            <person name="Delaroque N."/>
            <person name="Dittami S.M."/>
            <person name="Doulbeau S."/>
            <person name="Elias M."/>
            <person name="Farnham G."/>
            <person name="Gachon C.M."/>
            <person name="Gschloessl B."/>
            <person name="Heesch S."/>
            <person name="Jabbari K."/>
            <person name="Jubin C."/>
            <person name="Kawai H."/>
            <person name="Kimura K."/>
            <person name="Kloareg B."/>
            <person name="Kupper F.C."/>
            <person name="Lang D."/>
            <person name="Le Bail A."/>
            <person name="Leblanc C."/>
            <person name="Lerouge P."/>
            <person name="Lohr M."/>
            <person name="Lopez P.J."/>
            <person name="Martens C."/>
            <person name="Maumus F."/>
            <person name="Michel G."/>
            <person name="Miranda-Saavedra D."/>
            <person name="Morales J."/>
            <person name="Moreau H."/>
            <person name="Motomura T."/>
            <person name="Nagasato C."/>
            <person name="Napoli C.A."/>
            <person name="Nelson D.R."/>
            <person name="Nyvall-Collen P."/>
            <person name="Peters A.F."/>
            <person name="Pommier C."/>
            <person name="Potin P."/>
            <person name="Poulain J."/>
            <person name="Quesneville H."/>
            <person name="Read B."/>
            <person name="Rensing S.A."/>
            <person name="Ritter A."/>
            <person name="Rousvoal S."/>
            <person name="Samanta M."/>
            <person name="Samson G."/>
            <person name="Schroeder D.C."/>
            <person name="Segurens B."/>
            <person name="Strittmatter M."/>
            <person name="Tonon T."/>
            <person name="Tregear J.W."/>
            <person name="Valentin K."/>
            <person name="von Dassow P."/>
            <person name="Yamagishi T."/>
            <person name="Van de Peer Y."/>
            <person name="Wincker P."/>
        </authorList>
    </citation>
    <scope>NUCLEOTIDE SEQUENCE [LARGE SCALE GENOMIC DNA]</scope>
    <source>
        <strain evidence="9">Ec32 / CCAP1310/4</strain>
    </source>
</reference>
<dbReference type="Gene3D" id="1.20.1250.20">
    <property type="entry name" value="MFS general substrate transporter like domains"/>
    <property type="match status" value="1"/>
</dbReference>
<accession>D8LB59</accession>
<dbReference type="InterPro" id="IPR010658">
    <property type="entry name" value="Nodulin-like"/>
</dbReference>
<proteinExistence type="predicted"/>
<feature type="transmembrane region" description="Helical" evidence="5">
    <location>
        <begin position="269"/>
        <end position="291"/>
    </location>
</feature>
<dbReference type="Proteomes" id="UP000002630">
    <property type="component" value="Linkage Group LG01"/>
</dbReference>
<keyword evidence="2 5" id="KW-0812">Transmembrane</keyword>
<feature type="transmembrane region" description="Helical" evidence="5">
    <location>
        <begin position="371"/>
        <end position="394"/>
    </location>
</feature>
<feature type="transmembrane region" description="Helical" evidence="5">
    <location>
        <begin position="245"/>
        <end position="263"/>
    </location>
</feature>
<keyword evidence="9" id="KW-1185">Reference proteome</keyword>
<dbReference type="InParanoid" id="D8LB59"/>
<gene>
    <name evidence="8" type="ORF">Esi_0000_0256</name>
</gene>
<evidence type="ECO:0000259" key="7">
    <source>
        <dbReference type="Pfam" id="PF23262"/>
    </source>
</evidence>
<feature type="transmembrane region" description="Helical" evidence="5">
    <location>
        <begin position="110"/>
        <end position="132"/>
    </location>
</feature>
<dbReference type="GO" id="GO:0016020">
    <property type="term" value="C:membrane"/>
    <property type="evidence" value="ECO:0007669"/>
    <property type="project" value="UniProtKB-SubCell"/>
</dbReference>
<feature type="transmembrane region" description="Helical" evidence="5">
    <location>
        <begin position="42"/>
        <end position="61"/>
    </location>
</feature>
<comment type="subcellular location">
    <subcellularLocation>
        <location evidence="1">Membrane</location>
        <topology evidence="1">Multi-pass membrane protein</topology>
    </subcellularLocation>
</comment>
<evidence type="ECO:0000259" key="6">
    <source>
        <dbReference type="Pfam" id="PF06813"/>
    </source>
</evidence>
<feature type="transmembrane region" description="Helical" evidence="5">
    <location>
        <begin position="312"/>
        <end position="330"/>
    </location>
</feature>
<dbReference type="OrthoDB" id="410267at2759"/>
<keyword evidence="3 5" id="KW-1133">Transmembrane helix</keyword>
<protein>
    <submittedName>
        <fullName evidence="8">Nodulin family protein</fullName>
    </submittedName>
</protein>
<dbReference type="EMBL" id="FN649726">
    <property type="protein sequence ID" value="CBN76568.1"/>
    <property type="molecule type" value="Genomic_DNA"/>
</dbReference>
<feature type="domain" description="Nodulin-like" evidence="6">
    <location>
        <begin position="4"/>
        <end position="94"/>
    </location>
</feature>
<dbReference type="InterPro" id="IPR056555">
    <property type="entry name" value="NFD4_C"/>
</dbReference>
<name>D8LB59_ECTSI</name>
<dbReference type="PANTHER" id="PTHR21576">
    <property type="entry name" value="UNCHARACTERIZED NODULIN-LIKE PROTEIN"/>
    <property type="match status" value="1"/>
</dbReference>
<organism evidence="8 9">
    <name type="scientific">Ectocarpus siliculosus</name>
    <name type="common">Brown alga</name>
    <name type="synonym">Conferva siliculosa</name>
    <dbReference type="NCBI Taxonomy" id="2880"/>
    <lineage>
        <taxon>Eukaryota</taxon>
        <taxon>Sar</taxon>
        <taxon>Stramenopiles</taxon>
        <taxon>Ochrophyta</taxon>
        <taxon>PX clade</taxon>
        <taxon>Phaeophyceae</taxon>
        <taxon>Ectocarpales</taxon>
        <taxon>Ectocarpaceae</taxon>
        <taxon>Ectocarpus</taxon>
    </lineage>
</organism>
<dbReference type="OMA" id="CFQGVIV"/>
<dbReference type="EMBL" id="FN647682">
    <property type="protein sequence ID" value="CBN76568.1"/>
    <property type="molecule type" value="Genomic_DNA"/>
</dbReference>
<evidence type="ECO:0000256" key="2">
    <source>
        <dbReference type="ARBA" id="ARBA00022692"/>
    </source>
</evidence>
<dbReference type="eggNOG" id="ENOG502QSJM">
    <property type="taxonomic scope" value="Eukaryota"/>
</dbReference>
<feature type="domain" description="NFD4 C-terminal" evidence="7">
    <location>
        <begin position="244"/>
        <end position="438"/>
    </location>
</feature>
<dbReference type="Pfam" id="PF06813">
    <property type="entry name" value="Nodulin-like"/>
    <property type="match status" value="1"/>
</dbReference>
<dbReference type="SUPFAM" id="SSF103473">
    <property type="entry name" value="MFS general substrate transporter"/>
    <property type="match status" value="1"/>
</dbReference>
<dbReference type="InterPro" id="IPR036259">
    <property type="entry name" value="MFS_trans_sf"/>
</dbReference>
<feature type="transmembrane region" description="Helical" evidence="5">
    <location>
        <begin position="138"/>
        <end position="162"/>
    </location>
</feature>
<evidence type="ECO:0000256" key="5">
    <source>
        <dbReference type="SAM" id="Phobius"/>
    </source>
</evidence>
<dbReference type="Pfam" id="PF23262">
    <property type="entry name" value="NFD4_C"/>
    <property type="match status" value="1"/>
</dbReference>
<feature type="transmembrane region" description="Helical" evidence="5">
    <location>
        <begin position="67"/>
        <end position="89"/>
    </location>
</feature>
<evidence type="ECO:0000313" key="8">
    <source>
        <dbReference type="EMBL" id="CBN76568.1"/>
    </source>
</evidence>
<keyword evidence="4 5" id="KW-0472">Membrane</keyword>
<feature type="transmembrane region" description="Helical" evidence="5">
    <location>
        <begin position="414"/>
        <end position="436"/>
    </location>
</feature>
<evidence type="ECO:0000256" key="4">
    <source>
        <dbReference type="ARBA" id="ARBA00023136"/>
    </source>
</evidence>